<evidence type="ECO:0000259" key="5">
    <source>
        <dbReference type="PROSITE" id="PS51720"/>
    </source>
</evidence>
<dbReference type="AlphaFoldDB" id="A0A8B8BKH0"/>
<dbReference type="Proteomes" id="UP000694844">
    <property type="component" value="Chromosome 9"/>
</dbReference>
<evidence type="ECO:0000313" key="8">
    <source>
        <dbReference type="RefSeq" id="XP_022303799.1"/>
    </source>
</evidence>
<keyword evidence="6" id="KW-1185">Reference proteome</keyword>
<dbReference type="RefSeq" id="XP_022303803.1">
    <property type="nucleotide sequence ID" value="XM_022448095.1"/>
</dbReference>
<dbReference type="KEGG" id="cvn:111111241"/>
<dbReference type="InterPro" id="IPR027417">
    <property type="entry name" value="P-loop_NTPase"/>
</dbReference>
<dbReference type="RefSeq" id="XP_022303799.1">
    <property type="nucleotide sequence ID" value="XM_022448091.1"/>
</dbReference>
<evidence type="ECO:0000256" key="1">
    <source>
        <dbReference type="ARBA" id="ARBA00008535"/>
    </source>
</evidence>
<keyword evidence="3" id="KW-0342">GTP-binding</keyword>
<dbReference type="Gene3D" id="3.40.50.300">
    <property type="entry name" value="P-loop containing nucleotide triphosphate hydrolases"/>
    <property type="match status" value="1"/>
</dbReference>
<dbReference type="FunFam" id="3.40.50.300:FF:000366">
    <property type="entry name" value="GTPase, IMAP family member 2"/>
    <property type="match status" value="1"/>
</dbReference>
<comment type="similarity">
    <text evidence="1">Belongs to the TRAFAC class TrmE-Era-EngA-EngB-Septin-like GTPase superfamily. AIG1/Toc34/Toc159-like paraseptin GTPase family. IAN subfamily.</text>
</comment>
<dbReference type="OrthoDB" id="431287at2759"/>
<name>A0A8B8BKH0_CRAVI</name>
<evidence type="ECO:0000313" key="11">
    <source>
        <dbReference type="RefSeq" id="XP_022303803.1"/>
    </source>
</evidence>
<dbReference type="GO" id="GO:0005525">
    <property type="term" value="F:GTP binding"/>
    <property type="evidence" value="ECO:0007669"/>
    <property type="project" value="UniProtKB-KW"/>
</dbReference>
<dbReference type="Pfam" id="PF04548">
    <property type="entry name" value="AIG1"/>
    <property type="match status" value="1"/>
</dbReference>
<gene>
    <name evidence="7 8 9 10 11" type="primary">LOC111111241</name>
</gene>
<dbReference type="RefSeq" id="XP_022303800.1">
    <property type="nucleotide sequence ID" value="XM_022448092.1"/>
</dbReference>
<dbReference type="RefSeq" id="XP_022303798.1">
    <property type="nucleotide sequence ID" value="XM_022448090.1"/>
</dbReference>
<dbReference type="SUPFAM" id="SSF52540">
    <property type="entry name" value="P-loop containing nucleoside triphosphate hydrolases"/>
    <property type="match status" value="1"/>
</dbReference>
<dbReference type="PROSITE" id="PS51720">
    <property type="entry name" value="G_AIG1"/>
    <property type="match status" value="1"/>
</dbReference>
<evidence type="ECO:0000256" key="4">
    <source>
        <dbReference type="SAM" id="MobiDB-lite"/>
    </source>
</evidence>
<accession>A0A8B8BKH0</accession>
<dbReference type="PANTHER" id="PTHR10903">
    <property type="entry name" value="GTPASE, IMAP FAMILY MEMBER-RELATED"/>
    <property type="match status" value="1"/>
</dbReference>
<feature type="region of interest" description="Disordered" evidence="4">
    <location>
        <begin position="1"/>
        <end position="108"/>
    </location>
</feature>
<dbReference type="CDD" id="cd01852">
    <property type="entry name" value="AIG1"/>
    <property type="match status" value="1"/>
</dbReference>
<reference evidence="7 8" key="1">
    <citation type="submission" date="2025-04" db="UniProtKB">
        <authorList>
            <consortium name="RefSeq"/>
        </authorList>
    </citation>
    <scope>IDENTIFICATION</scope>
    <source>
        <tissue evidence="7 8">Whole sample</tissue>
    </source>
</reference>
<dbReference type="PANTHER" id="PTHR10903:SF184">
    <property type="entry name" value="GTP-BINDING PROTEIN A"/>
    <property type="match status" value="1"/>
</dbReference>
<evidence type="ECO:0000256" key="2">
    <source>
        <dbReference type="ARBA" id="ARBA00022741"/>
    </source>
</evidence>
<keyword evidence="2" id="KW-0547">Nucleotide-binding</keyword>
<feature type="compositionally biased region" description="Polar residues" evidence="4">
    <location>
        <begin position="17"/>
        <end position="39"/>
    </location>
</feature>
<dbReference type="InterPro" id="IPR006703">
    <property type="entry name" value="G_AIG1"/>
</dbReference>
<dbReference type="RefSeq" id="XP_022303802.1">
    <property type="nucleotide sequence ID" value="XM_022448094.1"/>
</dbReference>
<feature type="compositionally biased region" description="Polar residues" evidence="4">
    <location>
        <begin position="48"/>
        <end position="67"/>
    </location>
</feature>
<evidence type="ECO:0000313" key="6">
    <source>
        <dbReference type="Proteomes" id="UP000694844"/>
    </source>
</evidence>
<sequence>MAETQESASLELDNTTEKQTTFQDISDSVKATTSGSITRARNIPSPSPLEQSSDFVDTEDINTSLKSNSDEKGNFNEDEENMPAGSNTDKKIDIDKDEENMPAGSNTDKKIDIDKGFCNWDLNSSTENEIRLVLLGKTGTGKSATGNSILGKRVFASSMSPASVTSKCSQSHTTRFGKKIVIVDTPGIYDTNRTKKQINEEIQRCIGISSPGPHGFIFVLSPLRFTKEEQQSVENFIEQFGEQIYEYSFVLFTRGDDLEDENISLFDLLRQAPENLRNFVKKCGGRTVVFNNKLKGDENDQQVQYLLDFVSENVAKNDGKCYTNEMYIEAEKYIRKLEAQRKQMKREKKEQEYKKIKEEIEQKYLKAIQAGDEKLKEVQNKLDQMHNQQEQERAVHLHKMNELLRQEEEKRILLKKEQDDKIHKLTQVHIENQNKIEQERAALKERMENVQQEQTDKESKMQIIQKQLTELENKQKHAELKHKQDLETVKNTGEQNLTSMKEEYSKQIEKLNQTNTGLQKQFQDKGTELENLKKIVETSKVEAEKQFHQDLKRENEKQNKAEEKGTERNEIRQELAEDPSKIVRAFNAAGKAVSKAYDKVTSACTIS</sequence>
<evidence type="ECO:0000313" key="9">
    <source>
        <dbReference type="RefSeq" id="XP_022303800.1"/>
    </source>
</evidence>
<evidence type="ECO:0000313" key="10">
    <source>
        <dbReference type="RefSeq" id="XP_022303802.1"/>
    </source>
</evidence>
<proteinExistence type="inferred from homology"/>
<organism evidence="6 11">
    <name type="scientific">Crassostrea virginica</name>
    <name type="common">Eastern oyster</name>
    <dbReference type="NCBI Taxonomy" id="6565"/>
    <lineage>
        <taxon>Eukaryota</taxon>
        <taxon>Metazoa</taxon>
        <taxon>Spiralia</taxon>
        <taxon>Lophotrochozoa</taxon>
        <taxon>Mollusca</taxon>
        <taxon>Bivalvia</taxon>
        <taxon>Autobranchia</taxon>
        <taxon>Pteriomorphia</taxon>
        <taxon>Ostreida</taxon>
        <taxon>Ostreoidea</taxon>
        <taxon>Ostreidae</taxon>
        <taxon>Crassostrea</taxon>
    </lineage>
</organism>
<feature type="domain" description="AIG1-type G" evidence="5">
    <location>
        <begin position="127"/>
        <end position="331"/>
    </location>
</feature>
<evidence type="ECO:0000256" key="3">
    <source>
        <dbReference type="ARBA" id="ARBA00023134"/>
    </source>
</evidence>
<dbReference type="InterPro" id="IPR045058">
    <property type="entry name" value="GIMA/IAN/Toc"/>
</dbReference>
<protein>
    <submittedName>
        <fullName evidence="7 8">Immune-associated nucleotide-binding protein 6-like isoform X1</fullName>
    </submittedName>
</protein>
<feature type="region of interest" description="Disordered" evidence="4">
    <location>
        <begin position="546"/>
        <end position="576"/>
    </location>
</feature>
<dbReference type="GeneID" id="111111241"/>
<evidence type="ECO:0000313" key="7">
    <source>
        <dbReference type="RefSeq" id="XP_022303798.1"/>
    </source>
</evidence>